<evidence type="ECO:0000313" key="7">
    <source>
        <dbReference type="Proteomes" id="UP000823941"/>
    </source>
</evidence>
<comment type="subcellular location">
    <subcellularLocation>
        <location evidence="1">Nucleus</location>
    </subcellularLocation>
</comment>
<dbReference type="PANTHER" id="PTHR14369:SF0">
    <property type="entry name" value="SURFEIT LOCUS PROTEIN 6"/>
    <property type="match status" value="1"/>
</dbReference>
<evidence type="ECO:0000256" key="4">
    <source>
        <dbReference type="SAM" id="MobiDB-lite"/>
    </source>
</evidence>
<organism evidence="6 7">
    <name type="scientific">Plutella xylostella</name>
    <name type="common">Diamondback moth</name>
    <name type="synonym">Plutella maculipennis</name>
    <dbReference type="NCBI Taxonomy" id="51655"/>
    <lineage>
        <taxon>Eukaryota</taxon>
        <taxon>Metazoa</taxon>
        <taxon>Ecdysozoa</taxon>
        <taxon>Arthropoda</taxon>
        <taxon>Hexapoda</taxon>
        <taxon>Insecta</taxon>
        <taxon>Pterygota</taxon>
        <taxon>Neoptera</taxon>
        <taxon>Endopterygota</taxon>
        <taxon>Lepidoptera</taxon>
        <taxon>Glossata</taxon>
        <taxon>Ditrysia</taxon>
        <taxon>Yponomeutoidea</taxon>
        <taxon>Plutellidae</taxon>
        <taxon>Plutella</taxon>
    </lineage>
</organism>
<proteinExistence type="inferred from homology"/>
<dbReference type="InterPro" id="IPR029190">
    <property type="entry name" value="Rrp14/SURF6_C"/>
</dbReference>
<feature type="compositionally biased region" description="Basic and acidic residues" evidence="4">
    <location>
        <begin position="256"/>
        <end position="271"/>
    </location>
</feature>
<sequence length="293" mass="34074">MGVIMTEQKKKPLKINTIKAKLTEEFNFLKNVFSVLTIPSQAKDDDDNLGYEMVKGKNENEESNLPKRARTITELEERLEKLKSKSNFNLKTKLMKKSLTSKLNKKIKKKERLNKTHVKPVVDGPLLSTEKKEVKEKVAPNVAKPVFNNDGKLVFSKFDFANIGKKDKPSKVEKDPKKILENMEKQKEKFRQLEENEDTAKVQEIKEKMAWKSILQKAEGQKVKDDPILLKKSIKKMDQKKKHSKKAWDTRISNVEQKKQDRQKKRQENISKKKKEKKSKVHKAAAKRGRVVI</sequence>
<feature type="domain" description="Ribosomal RNA-processing protein 14/surfeit locus protein 6 C-terminal" evidence="5">
    <location>
        <begin position="101"/>
        <end position="281"/>
    </location>
</feature>
<evidence type="ECO:0000256" key="3">
    <source>
        <dbReference type="ARBA" id="ARBA00023242"/>
    </source>
</evidence>
<gene>
    <name evidence="6" type="ORF">JYU34_011014</name>
</gene>
<evidence type="ECO:0000256" key="2">
    <source>
        <dbReference type="ARBA" id="ARBA00005904"/>
    </source>
</evidence>
<feature type="compositionally biased region" description="Basic residues" evidence="4">
    <location>
        <begin position="272"/>
        <end position="293"/>
    </location>
</feature>
<evidence type="ECO:0000259" key="5">
    <source>
        <dbReference type="Pfam" id="PF04935"/>
    </source>
</evidence>
<feature type="compositionally biased region" description="Basic residues" evidence="4">
    <location>
        <begin position="234"/>
        <end position="245"/>
    </location>
</feature>
<accession>A0ABQ7QH48</accession>
<dbReference type="Proteomes" id="UP000823941">
    <property type="component" value="Chromosome 15"/>
</dbReference>
<dbReference type="Pfam" id="PF04935">
    <property type="entry name" value="SURF6"/>
    <property type="match status" value="1"/>
</dbReference>
<dbReference type="EMBL" id="JAHIBW010000015">
    <property type="protein sequence ID" value="KAG7304084.1"/>
    <property type="molecule type" value="Genomic_DNA"/>
</dbReference>
<reference evidence="6 7" key="1">
    <citation type="submission" date="2021-06" db="EMBL/GenBank/DDBJ databases">
        <title>A haploid diamondback moth (Plutella xylostella L.) genome assembly resolves 31 chromosomes and identifies a diamide resistance mutation.</title>
        <authorList>
            <person name="Ward C.M."/>
            <person name="Perry K.D."/>
            <person name="Baker G."/>
            <person name="Powis K."/>
            <person name="Heckel D.G."/>
            <person name="Baxter S.W."/>
        </authorList>
    </citation>
    <scope>NUCLEOTIDE SEQUENCE [LARGE SCALE GENOMIC DNA]</scope>
    <source>
        <strain evidence="6 7">LV</strain>
        <tissue evidence="6">Single pupa</tissue>
    </source>
</reference>
<evidence type="ECO:0000256" key="1">
    <source>
        <dbReference type="ARBA" id="ARBA00004123"/>
    </source>
</evidence>
<name>A0ABQ7QH48_PLUXY</name>
<keyword evidence="3" id="KW-0539">Nucleus</keyword>
<dbReference type="PANTHER" id="PTHR14369">
    <property type="entry name" value="SURFEIT LOCUS PROTEIN 6"/>
    <property type="match status" value="1"/>
</dbReference>
<feature type="region of interest" description="Disordered" evidence="4">
    <location>
        <begin position="47"/>
        <end position="68"/>
    </location>
</feature>
<protein>
    <recommendedName>
        <fullName evidence="5">Ribosomal RNA-processing protein 14/surfeit locus protein 6 C-terminal domain-containing protein</fullName>
    </recommendedName>
</protein>
<comment type="caution">
    <text evidence="6">The sequence shown here is derived from an EMBL/GenBank/DDBJ whole genome shotgun (WGS) entry which is preliminary data.</text>
</comment>
<comment type="similarity">
    <text evidence="2">Belongs to the SURF6 family.</text>
</comment>
<keyword evidence="7" id="KW-1185">Reference proteome</keyword>
<feature type="region of interest" description="Disordered" evidence="4">
    <location>
        <begin position="234"/>
        <end position="293"/>
    </location>
</feature>
<dbReference type="InterPro" id="IPR007019">
    <property type="entry name" value="SURF6"/>
</dbReference>
<evidence type="ECO:0000313" key="6">
    <source>
        <dbReference type="EMBL" id="KAG7304084.1"/>
    </source>
</evidence>